<feature type="region of interest" description="Disordered" evidence="6">
    <location>
        <begin position="602"/>
        <end position="636"/>
    </location>
</feature>
<name>A0A2R5GNM2_9STRA</name>
<dbReference type="PANTHER" id="PTHR22706:SF1">
    <property type="entry name" value="ASSEMBLY FACTOR FOR SPINDLE MICROTUBULES"/>
    <property type="match status" value="1"/>
</dbReference>
<evidence type="ECO:0000256" key="3">
    <source>
        <dbReference type="ARBA" id="ARBA00022737"/>
    </source>
</evidence>
<dbReference type="PROSITE" id="PS50096">
    <property type="entry name" value="IQ"/>
    <property type="match status" value="2"/>
</dbReference>
<keyword evidence="3" id="KW-0677">Repeat</keyword>
<dbReference type="InParanoid" id="A0A2R5GNM2"/>
<accession>A0A2R5GNM2</accession>
<comment type="subcellular location">
    <subcellularLocation>
        <location evidence="1">Cytoplasm</location>
    </subcellularLocation>
</comment>
<feature type="compositionally biased region" description="Low complexity" evidence="6">
    <location>
        <begin position="544"/>
        <end position="553"/>
    </location>
</feature>
<dbReference type="GO" id="GO:0000278">
    <property type="term" value="P:mitotic cell cycle"/>
    <property type="evidence" value="ECO:0007669"/>
    <property type="project" value="TreeGrafter"/>
</dbReference>
<feature type="region of interest" description="Disordered" evidence="6">
    <location>
        <begin position="538"/>
        <end position="564"/>
    </location>
</feature>
<evidence type="ECO:0000256" key="5">
    <source>
        <dbReference type="SAM" id="Coils"/>
    </source>
</evidence>
<dbReference type="GO" id="GO:0005516">
    <property type="term" value="F:calmodulin binding"/>
    <property type="evidence" value="ECO:0007669"/>
    <property type="project" value="UniProtKB-KW"/>
</dbReference>
<evidence type="ECO:0000256" key="6">
    <source>
        <dbReference type="SAM" id="MobiDB-lite"/>
    </source>
</evidence>
<reference evidence="7 8" key="1">
    <citation type="submission" date="2017-12" db="EMBL/GenBank/DDBJ databases">
        <title>Sequencing, de novo assembly and annotation of complete genome of a new Thraustochytrid species, strain FCC1311.</title>
        <authorList>
            <person name="Sedici K."/>
            <person name="Godart F."/>
            <person name="Aiese Cigliano R."/>
            <person name="Sanseverino W."/>
            <person name="Barakat M."/>
            <person name="Ortet P."/>
            <person name="Marechal E."/>
            <person name="Cagnac O."/>
            <person name="Amato A."/>
        </authorList>
    </citation>
    <scope>NUCLEOTIDE SEQUENCE [LARGE SCALE GENOMIC DNA]</scope>
</reference>
<keyword evidence="2" id="KW-0963">Cytoplasm</keyword>
<keyword evidence="5" id="KW-0175">Coiled coil</keyword>
<dbReference type="GO" id="GO:0051295">
    <property type="term" value="P:establishment of meiotic spindle localization"/>
    <property type="evidence" value="ECO:0007669"/>
    <property type="project" value="TreeGrafter"/>
</dbReference>
<sequence length="853" mass="98206">MARVPLSDTLKREARLQRFMRELESGIVQRLPQDWDAVAAEHTSLVSTLQPIFDRAISAKDRASVCSCAGTLKDKDGEAMQKVESYHPASLFGFDLEQYCSDEASDRRMLAIQDLDDVEVLIIKAVSDEAELGHFRDPLRDLEISFAQLKSIEIELSEDMKRWEHSLRDLEGTHAADPQEDPALADYQQYEKAYLERKILATKTILDARQESADCIAQLLEDFDDLRARFKQSKRGIFNLLAAARQKRNALFDGENEGLQEALETYRACVEYMSVYVTSYLCRSLPDRAHAQVALAETMMTARVKIESIRVNAGALDRTINLQASHMEVVSGALLSFTDCIDARKRTVKEKMHKMDEDLNAARERWLQEIEDAEMELQTHRERYEKVHQAEEDARMLIDEERAAVEAYEEYQRQNRPRTKEEIAAELESEIQDLADMFDVSRRIRRFLIIVETCANKAQKTSFEARQIFIASQRAREIPGAVAAGDFDQLEDQCIRIGKRLRTGRFLLADLQSAFEFHYPELRHRLFTLKDEVKLEHGRRRSLRGSGESGALSDSDSDSEYSVPEEFADGRMNLDRAIHSCAQDVEYLADLCSEWAEVVGPEEAQRRRQQADPQDDSNTEAQVANHAPKSRLERIAKAPQEGLQRSYVLYVNRKQRFRNRVLAPALKRAGDPFGAKEARRHEAATTIQRHVRGFLCRKRLLIEAVIRVQLAYRKFKAYKKFKKALFASTAKYYDVISCRYYYVWAGGKVAWAPPEPIADWYIPYGKRTKRPLGYEWTKAEAATLIQSIVRARAERKRYVQRVMESFEKVYEPSRQACFYQNKFTGKCQWHKPLGLGLLDIPIANLDTEGFVER</sequence>
<keyword evidence="8" id="KW-1185">Reference proteome</keyword>
<evidence type="ECO:0000313" key="8">
    <source>
        <dbReference type="Proteomes" id="UP000241890"/>
    </source>
</evidence>
<organism evidence="7 8">
    <name type="scientific">Hondaea fermentalgiana</name>
    <dbReference type="NCBI Taxonomy" id="2315210"/>
    <lineage>
        <taxon>Eukaryota</taxon>
        <taxon>Sar</taxon>
        <taxon>Stramenopiles</taxon>
        <taxon>Bigyra</taxon>
        <taxon>Labyrinthulomycetes</taxon>
        <taxon>Thraustochytrida</taxon>
        <taxon>Thraustochytriidae</taxon>
        <taxon>Hondaea</taxon>
    </lineage>
</organism>
<dbReference type="SMART" id="SM00015">
    <property type="entry name" value="IQ"/>
    <property type="match status" value="2"/>
</dbReference>
<evidence type="ECO:0000313" key="7">
    <source>
        <dbReference type="EMBL" id="GBG32487.1"/>
    </source>
</evidence>
<feature type="coiled-coil region" evidence="5">
    <location>
        <begin position="345"/>
        <end position="390"/>
    </location>
</feature>
<keyword evidence="4" id="KW-0112">Calmodulin-binding</keyword>
<dbReference type="InterPro" id="IPR000048">
    <property type="entry name" value="IQ_motif_EF-hand-BS"/>
</dbReference>
<dbReference type="Pfam" id="PF00612">
    <property type="entry name" value="IQ"/>
    <property type="match status" value="2"/>
</dbReference>
<evidence type="ECO:0000256" key="1">
    <source>
        <dbReference type="ARBA" id="ARBA00004496"/>
    </source>
</evidence>
<proteinExistence type="predicted"/>
<dbReference type="PANTHER" id="PTHR22706">
    <property type="entry name" value="ASSEMBLY FACTOR FOR SPINDLE MICROTUBULES"/>
    <property type="match status" value="1"/>
</dbReference>
<dbReference type="GO" id="GO:0000922">
    <property type="term" value="C:spindle pole"/>
    <property type="evidence" value="ECO:0007669"/>
    <property type="project" value="TreeGrafter"/>
</dbReference>
<dbReference type="AlphaFoldDB" id="A0A2R5GNM2"/>
<dbReference type="EMBL" id="BEYU01000122">
    <property type="protein sequence ID" value="GBG32487.1"/>
    <property type="molecule type" value="Genomic_DNA"/>
</dbReference>
<protein>
    <recommendedName>
        <fullName evidence="9">WW domain-containing protein</fullName>
    </recommendedName>
</protein>
<comment type="caution">
    <text evidence="7">The sequence shown here is derived from an EMBL/GenBank/DDBJ whole genome shotgun (WGS) entry which is preliminary data.</text>
</comment>
<dbReference type="Proteomes" id="UP000241890">
    <property type="component" value="Unassembled WGS sequence"/>
</dbReference>
<evidence type="ECO:0000256" key="2">
    <source>
        <dbReference type="ARBA" id="ARBA00022490"/>
    </source>
</evidence>
<dbReference type="GO" id="GO:0007051">
    <property type="term" value="P:spindle organization"/>
    <property type="evidence" value="ECO:0007669"/>
    <property type="project" value="TreeGrafter"/>
</dbReference>
<dbReference type="GO" id="GO:0005737">
    <property type="term" value="C:cytoplasm"/>
    <property type="evidence" value="ECO:0007669"/>
    <property type="project" value="UniProtKB-SubCell"/>
</dbReference>
<dbReference type="InterPro" id="IPR051185">
    <property type="entry name" value="ASPM"/>
</dbReference>
<gene>
    <name evidence="7" type="ORF">FCC1311_087122</name>
</gene>
<dbReference type="Gene3D" id="1.20.5.190">
    <property type="match status" value="1"/>
</dbReference>
<evidence type="ECO:0008006" key="9">
    <source>
        <dbReference type="Google" id="ProtNLM"/>
    </source>
</evidence>
<evidence type="ECO:0000256" key="4">
    <source>
        <dbReference type="ARBA" id="ARBA00022860"/>
    </source>
</evidence>